<dbReference type="Pfam" id="PF01480">
    <property type="entry name" value="PWI"/>
    <property type="match status" value="1"/>
</dbReference>
<dbReference type="InterPro" id="IPR052768">
    <property type="entry name" value="RBM25"/>
</dbReference>
<keyword evidence="1" id="KW-0507">mRNA processing</keyword>
<dbReference type="InterPro" id="IPR036483">
    <property type="entry name" value="PWI_dom_sf"/>
</dbReference>
<dbReference type="InterPro" id="IPR002483">
    <property type="entry name" value="PWI_dom"/>
</dbReference>
<feature type="compositionally biased region" description="Polar residues" evidence="2">
    <location>
        <begin position="90"/>
        <end position="101"/>
    </location>
</feature>
<keyword evidence="5" id="KW-1185">Reference proteome</keyword>
<comment type="caution">
    <text evidence="4">The sequence shown here is derived from an EMBL/GenBank/DDBJ whole genome shotgun (WGS) entry which is preliminary data.</text>
</comment>
<proteinExistence type="predicted"/>
<dbReference type="PROSITE" id="PS51025">
    <property type="entry name" value="PWI"/>
    <property type="match status" value="1"/>
</dbReference>
<dbReference type="Proteomes" id="UP001152049">
    <property type="component" value="Unassembled WGS sequence"/>
</dbReference>
<feature type="compositionally biased region" description="Basic and acidic residues" evidence="2">
    <location>
        <begin position="531"/>
        <end position="568"/>
    </location>
</feature>
<dbReference type="GO" id="GO:0003729">
    <property type="term" value="F:mRNA binding"/>
    <property type="evidence" value="ECO:0007669"/>
    <property type="project" value="TreeGrafter"/>
</dbReference>
<dbReference type="PANTHER" id="PTHR18806:SF4">
    <property type="entry name" value="RNA-BINDING PROTEIN 25"/>
    <property type="match status" value="1"/>
</dbReference>
<dbReference type="SUPFAM" id="SSF101233">
    <property type="entry name" value="PWI domain"/>
    <property type="match status" value="1"/>
</dbReference>
<feature type="domain" description="PWI" evidence="3">
    <location>
        <begin position="658"/>
        <end position="751"/>
    </location>
</feature>
<feature type="compositionally biased region" description="Basic and acidic residues" evidence="2">
    <location>
        <begin position="348"/>
        <end position="362"/>
    </location>
</feature>
<dbReference type="PANTHER" id="PTHR18806">
    <property type="entry name" value="RBM25 PROTEIN"/>
    <property type="match status" value="1"/>
</dbReference>
<dbReference type="Gene3D" id="1.20.1390.10">
    <property type="entry name" value="PWI domain"/>
    <property type="match status" value="1"/>
</dbReference>
<dbReference type="EMBL" id="JAOQAZ010000018">
    <property type="protein sequence ID" value="KAJ4256753.1"/>
    <property type="molecule type" value="Genomic_DNA"/>
</dbReference>
<organism evidence="4 5">
    <name type="scientific">Fusarium torreyae</name>
    <dbReference type="NCBI Taxonomy" id="1237075"/>
    <lineage>
        <taxon>Eukaryota</taxon>
        <taxon>Fungi</taxon>
        <taxon>Dikarya</taxon>
        <taxon>Ascomycota</taxon>
        <taxon>Pezizomycotina</taxon>
        <taxon>Sordariomycetes</taxon>
        <taxon>Hypocreomycetidae</taxon>
        <taxon>Hypocreales</taxon>
        <taxon>Nectriaceae</taxon>
        <taxon>Fusarium</taxon>
    </lineage>
</organism>
<evidence type="ECO:0000256" key="2">
    <source>
        <dbReference type="SAM" id="MobiDB-lite"/>
    </source>
</evidence>
<feature type="compositionally biased region" description="Basic and acidic residues" evidence="2">
    <location>
        <begin position="432"/>
        <end position="523"/>
    </location>
</feature>
<gene>
    <name evidence="4" type="ORF">NW762_008849</name>
</gene>
<sequence length="751" mass="83280">MAYNPYGNNPYGAPPAYGGYPGSNNAPPGMAPPPGLGPPPGMSSAPGMAPPGVQQSSAQQANRPSGLPPNFQAPANMPNINFNAPVIRLGTSQGKPGTPTASGRDMPGPGSGGRPGLGMERGMDRDRGAREAPQVLVPPTNEEKLRTIFIHQIPDGVGGDDGIQRLLGSVGKLRKWDSAASVTDDHKGAKFGFALFEDPWSLSTAVKLLHEQQIEVPVKRQQVSADAPKDNSYDGIEKTKLQVTVDESSLKYIESYEESQDGSIGAEKLEAAKEALKHAVHDLFYPKTNTAVEDVTMGNTESGENVEVVNIPLAQDDELADIPAEMREVVAQEIAAFRERSNQRDLERLRKEEEMEEMERRRNGASRPSRLDSPPASTNNIPLGPRGSIPNAPSGPKGQNGQNRVAFVNGGISNTDLSIHQEDDDTDASDGELYHRYKSKKQEDDEKAYLEAERKWSNRERSRQAAIDRERERERQDAESFERRKEEQLEREKAWDDEKEASRKTHPYYRDHNGWARKRAGDRADEESRDEADRRAENDEQRREKVELEKARGMADSFLDKQAEEMEQRQTPTAAAPQPFKLSLGAAAQKAQASRAGPQRRTIAEVEGLLDDEEADASTKRQLVPIQFEPTSATAHMTEEEISQAVRSLAQEIPSDKDGLWGWSVKWDYMDDAVVRDKLRPFVEKKIVEYLGVQEEMLVEAVEEHLRTHGTAAALVEELEGALDDEAEDLVKKLWRMVIFFTESEKRGLPA</sequence>
<reference evidence="4" key="1">
    <citation type="submission" date="2022-09" db="EMBL/GenBank/DDBJ databases">
        <title>Fusarium specimens isolated from Avocado Roots.</title>
        <authorList>
            <person name="Stajich J."/>
            <person name="Roper C."/>
            <person name="Heimlech-Rivalta G."/>
        </authorList>
    </citation>
    <scope>NUCLEOTIDE SEQUENCE</scope>
    <source>
        <strain evidence="4">CF00136</strain>
    </source>
</reference>
<feature type="compositionally biased region" description="Pro residues" evidence="2">
    <location>
        <begin position="29"/>
        <end position="41"/>
    </location>
</feature>
<name>A0A9W8RY84_9HYPO</name>
<feature type="compositionally biased region" description="Low complexity" evidence="2">
    <location>
        <begin position="1"/>
        <end position="28"/>
    </location>
</feature>
<dbReference type="OrthoDB" id="6275295at2759"/>
<evidence type="ECO:0000259" key="3">
    <source>
        <dbReference type="PROSITE" id="PS51025"/>
    </source>
</evidence>
<dbReference type="GO" id="GO:0006397">
    <property type="term" value="P:mRNA processing"/>
    <property type="evidence" value="ECO:0007669"/>
    <property type="project" value="UniProtKB-KW"/>
</dbReference>
<evidence type="ECO:0000313" key="4">
    <source>
        <dbReference type="EMBL" id="KAJ4256753.1"/>
    </source>
</evidence>
<feature type="region of interest" description="Disordered" evidence="2">
    <location>
        <begin position="348"/>
        <end position="578"/>
    </location>
</feature>
<evidence type="ECO:0000256" key="1">
    <source>
        <dbReference type="ARBA" id="ARBA00022664"/>
    </source>
</evidence>
<feature type="compositionally biased region" description="Low complexity" evidence="2">
    <location>
        <begin position="42"/>
        <end position="52"/>
    </location>
</feature>
<dbReference type="AlphaFoldDB" id="A0A9W8RY84"/>
<dbReference type="SMART" id="SM00311">
    <property type="entry name" value="PWI"/>
    <property type="match status" value="1"/>
</dbReference>
<dbReference type="GO" id="GO:0005681">
    <property type="term" value="C:spliceosomal complex"/>
    <property type="evidence" value="ECO:0007669"/>
    <property type="project" value="TreeGrafter"/>
</dbReference>
<evidence type="ECO:0000313" key="5">
    <source>
        <dbReference type="Proteomes" id="UP001152049"/>
    </source>
</evidence>
<feature type="compositionally biased region" description="Polar residues" evidence="2">
    <location>
        <begin position="53"/>
        <end position="63"/>
    </location>
</feature>
<feature type="region of interest" description="Disordered" evidence="2">
    <location>
        <begin position="1"/>
        <end position="129"/>
    </location>
</feature>
<accession>A0A9W8RY84</accession>
<protein>
    <recommendedName>
        <fullName evidence="3">PWI domain-containing protein</fullName>
    </recommendedName>
</protein>